<reference evidence="8" key="3">
    <citation type="submission" date="2025-08" db="UniProtKB">
        <authorList>
            <consortium name="Ensembl"/>
        </authorList>
    </citation>
    <scope>IDENTIFICATION</scope>
</reference>
<reference evidence="8" key="2">
    <citation type="journal article" date="2020" name="Gigascience">
        <title>An improved pig reference genome sequence to enable pig genetics and genomics research.</title>
        <authorList>
            <person name="Warr A."/>
            <person name="Affara N."/>
            <person name="Aken B."/>
            <person name="Beiki H."/>
            <person name="Bickhart D.M."/>
            <person name="Billis K."/>
            <person name="Chow W."/>
            <person name="Eory L."/>
            <person name="Finlayson H.A."/>
            <person name="Flicek P."/>
            <person name="Giron C.G."/>
            <person name="Griffin D.K."/>
            <person name="Hall R."/>
            <person name="Hannum G."/>
            <person name="Hourlier T."/>
            <person name="Howe K."/>
            <person name="Hume D.A."/>
            <person name="Izuogu O."/>
            <person name="Kim K."/>
            <person name="Koren S."/>
            <person name="Liu H."/>
            <person name="Manchanda N."/>
            <person name="Martin F.J."/>
            <person name="Nonneman D.J."/>
            <person name="O'Connor R.E."/>
            <person name="Phillippy A.M."/>
            <person name="Rohrer G.A."/>
            <person name="Rosen B.D."/>
            <person name="Rund L.A."/>
            <person name="Sargent C.A."/>
            <person name="Schook L.B."/>
            <person name="Schroeder S.G."/>
            <person name="Schwartz A.S."/>
            <person name="Skinner B.M."/>
            <person name="Talbot R."/>
            <person name="Tseng E."/>
            <person name="Tuggle C.K."/>
            <person name="Watson M."/>
            <person name="Smith T.P.L."/>
            <person name="Archibald A.L."/>
        </authorList>
    </citation>
    <scope>NUCLEOTIDE SEQUENCE [LARGE SCALE GENOMIC DNA]</scope>
    <source>
        <strain evidence="8">Duroc</strain>
    </source>
</reference>
<accession>A0A5G2QZG3</accession>
<dbReference type="GeneTree" id="ENSGT01030000234540"/>
<feature type="compositionally biased region" description="Basic and acidic residues" evidence="5">
    <location>
        <begin position="365"/>
        <end position="384"/>
    </location>
</feature>
<reference evidence="8" key="4">
    <citation type="submission" date="2025-09" db="UniProtKB">
        <authorList>
            <consortium name="Ensembl"/>
        </authorList>
    </citation>
    <scope>IDENTIFICATION</scope>
</reference>
<dbReference type="InterPro" id="IPR013106">
    <property type="entry name" value="Ig_V-set"/>
</dbReference>
<dbReference type="PROSITE" id="PS50835">
    <property type="entry name" value="IG_LIKE"/>
    <property type="match status" value="1"/>
</dbReference>
<reference evidence="9" key="1">
    <citation type="submission" date="2009-11" db="EMBL/GenBank/DDBJ databases">
        <authorList>
            <consortium name="Porcine genome sequencing project"/>
        </authorList>
    </citation>
    <scope>NUCLEOTIDE SEQUENCE [LARGE SCALE GENOMIC DNA]</scope>
    <source>
        <strain evidence="9">Duroc</strain>
    </source>
</reference>
<keyword evidence="4" id="KW-0325">Glycoprotein</keyword>
<protein>
    <recommendedName>
        <fullName evidence="7">Ig-like domain-containing protein</fullName>
    </recommendedName>
</protein>
<evidence type="ECO:0000256" key="6">
    <source>
        <dbReference type="SAM" id="Phobius"/>
    </source>
</evidence>
<feature type="transmembrane region" description="Helical" evidence="6">
    <location>
        <begin position="304"/>
        <end position="330"/>
    </location>
</feature>
<keyword evidence="6" id="KW-1133">Transmembrane helix</keyword>
<dbReference type="InterPro" id="IPR007110">
    <property type="entry name" value="Ig-like_dom"/>
</dbReference>
<feature type="compositionally biased region" description="Basic and acidic residues" evidence="5">
    <location>
        <begin position="340"/>
        <end position="354"/>
    </location>
</feature>
<dbReference type="CDD" id="cd00096">
    <property type="entry name" value="Ig"/>
    <property type="match status" value="1"/>
</dbReference>
<evidence type="ECO:0007829" key="10">
    <source>
        <dbReference type="PeptideAtlas" id="A0A5G2QZG3"/>
    </source>
</evidence>
<dbReference type="SMART" id="SM00409">
    <property type="entry name" value="IG"/>
    <property type="match status" value="1"/>
</dbReference>
<evidence type="ECO:0000313" key="9">
    <source>
        <dbReference type="Proteomes" id="UP000008227"/>
    </source>
</evidence>
<keyword evidence="2" id="KW-0732">Signal</keyword>
<dbReference type="InterPro" id="IPR013783">
    <property type="entry name" value="Ig-like_fold"/>
</dbReference>
<comment type="subcellular location">
    <subcellularLocation>
        <location evidence="1">Membrane</location>
    </subcellularLocation>
</comment>
<evidence type="ECO:0000256" key="2">
    <source>
        <dbReference type="ARBA" id="ARBA00022729"/>
    </source>
</evidence>
<dbReference type="Pfam" id="PF07686">
    <property type="entry name" value="V-set"/>
    <property type="match status" value="1"/>
</dbReference>
<dbReference type="GO" id="GO:0016020">
    <property type="term" value="C:membrane"/>
    <property type="evidence" value="ECO:0007669"/>
    <property type="project" value="UniProtKB-SubCell"/>
</dbReference>
<evidence type="ECO:0000256" key="5">
    <source>
        <dbReference type="SAM" id="MobiDB-lite"/>
    </source>
</evidence>
<evidence type="ECO:0000256" key="4">
    <source>
        <dbReference type="ARBA" id="ARBA00023180"/>
    </source>
</evidence>
<proteinExistence type="evidence at protein level"/>
<dbReference type="Bgee" id="ENSSSCG00000049524">
    <property type="expression patterns" value="Expressed in spleen and 40 other cell types or tissues"/>
</dbReference>
<dbReference type="InterPro" id="IPR003599">
    <property type="entry name" value="Ig_sub"/>
</dbReference>
<keyword evidence="9" id="KW-1185">Reference proteome</keyword>
<dbReference type="Proteomes" id="UP000008227">
    <property type="component" value="Chromosome 4"/>
</dbReference>
<organism evidence="8 9">
    <name type="scientific">Sus scrofa</name>
    <name type="common">Pig</name>
    <dbReference type="NCBI Taxonomy" id="9823"/>
    <lineage>
        <taxon>Eukaryota</taxon>
        <taxon>Metazoa</taxon>
        <taxon>Chordata</taxon>
        <taxon>Craniata</taxon>
        <taxon>Vertebrata</taxon>
        <taxon>Euteleostomi</taxon>
        <taxon>Mammalia</taxon>
        <taxon>Eutheria</taxon>
        <taxon>Laurasiatheria</taxon>
        <taxon>Artiodactyla</taxon>
        <taxon>Suina</taxon>
        <taxon>Suidae</taxon>
        <taxon>Sus</taxon>
    </lineage>
</organism>
<keyword evidence="10" id="KW-1267">Proteomics identification</keyword>
<dbReference type="Gene3D" id="2.60.40.10">
    <property type="entry name" value="Immunoglobulins"/>
    <property type="match status" value="2"/>
</dbReference>
<dbReference type="PANTHER" id="PTHR12080:SF110">
    <property type="entry name" value="IG-LIKE DOMAIN-CONTAINING PROTEIN"/>
    <property type="match status" value="1"/>
</dbReference>
<dbReference type="GO" id="GO:0006955">
    <property type="term" value="P:immune response"/>
    <property type="evidence" value="ECO:0000318"/>
    <property type="project" value="GO_Central"/>
</dbReference>
<name>A0A5G2QZG3_PIG</name>
<dbReference type="PANTHER" id="PTHR12080">
    <property type="entry name" value="SIGNALING LYMPHOCYTIC ACTIVATION MOLECULE"/>
    <property type="match status" value="1"/>
</dbReference>
<keyword evidence="3 6" id="KW-0472">Membrane</keyword>
<dbReference type="Ensembl" id="ENSSSCT00000076627.2">
    <property type="protein sequence ID" value="ENSSSCP00000067338.2"/>
    <property type="gene ID" value="ENSSSCG00000049524.2"/>
</dbReference>
<feature type="domain" description="Ig-like" evidence="7">
    <location>
        <begin position="202"/>
        <end position="286"/>
    </location>
</feature>
<feature type="region of interest" description="Disordered" evidence="5">
    <location>
        <begin position="340"/>
        <end position="388"/>
    </location>
</feature>
<keyword evidence="6" id="KW-0812">Transmembrane</keyword>
<dbReference type="InterPro" id="IPR015631">
    <property type="entry name" value="CD2/SLAM_rcpt"/>
</dbReference>
<dbReference type="InParanoid" id="A0A5G2QZG3"/>
<dbReference type="AlphaFoldDB" id="A0A5G2QZG3"/>
<evidence type="ECO:0000313" key="8">
    <source>
        <dbReference type="Ensembl" id="ENSSSCP00000067338.2"/>
    </source>
</evidence>
<dbReference type="InterPro" id="IPR036179">
    <property type="entry name" value="Ig-like_dom_sf"/>
</dbReference>
<dbReference type="GlyGen" id="A0A5G2QZG3">
    <property type="glycosylation" value="2 sites"/>
</dbReference>
<evidence type="ECO:0000256" key="3">
    <source>
        <dbReference type="ARBA" id="ARBA00023136"/>
    </source>
</evidence>
<gene>
    <name evidence="8" type="primary">LOC100525572</name>
</gene>
<dbReference type="SUPFAM" id="SSF48726">
    <property type="entry name" value="Immunoglobulin"/>
    <property type="match status" value="2"/>
</dbReference>
<evidence type="ECO:0000256" key="1">
    <source>
        <dbReference type="ARBA" id="ARBA00004370"/>
    </source>
</evidence>
<evidence type="ECO:0000259" key="7">
    <source>
        <dbReference type="PROSITE" id="PS50835"/>
    </source>
</evidence>
<sequence length="403" mass="43896">MGEQDCLGQSCDRWETGPTVGAGIIETPSEQLNGLPDVFSAAEQTGRQPVMGPYLEDPLLCWLLRFFSLLVSVYSSGTNGGGPAPGVQDSGAPDPLQGIRGGSVLFPLPKKQDAELEEVTWGFGPGSEYRVLLRVRPGEAPTWVSLQDRYQQRVHVPNMTSLKIENLTPEDSGLYRARVSFTGGVELTKVFHLTVYEPVTIPQILVHSSSITPGWCNVTMECRTSGDAEDLKVTWEGKGLPRELEERVTSGPTPNSWTLAVHLPQSQPYTNITCVVSNEVDQKTATFNLGEVCVHGSHGQAKAVALPGILGAGATVATLLLILGIGLCLWKKKKKKKKMETARGLQEESKDRDGGIQYVELSQQDSRESTDQGDGERRLNEKESLNTVYSEVHKPASVPMKII</sequence>